<evidence type="ECO:0000256" key="1">
    <source>
        <dbReference type="ARBA" id="ARBA00022448"/>
    </source>
</evidence>
<dbReference type="OrthoDB" id="9798098at2"/>
<feature type="domain" description="4Fe-4S ferredoxin-type" evidence="7">
    <location>
        <begin position="111"/>
        <end position="143"/>
    </location>
</feature>
<dbReference type="GO" id="GO:0008901">
    <property type="term" value="F:ferredoxin hydrogenase activity"/>
    <property type="evidence" value="ECO:0007669"/>
    <property type="project" value="UniProtKB-EC"/>
</dbReference>
<dbReference type="EMBL" id="CP002689">
    <property type="protein sequence ID" value="AEE12678.1"/>
    <property type="molecule type" value="Genomic_DNA"/>
</dbReference>
<dbReference type="PROSITE" id="PS51379">
    <property type="entry name" value="4FE4S_FER_2"/>
    <property type="match status" value="3"/>
</dbReference>
<dbReference type="InterPro" id="IPR027631">
    <property type="entry name" value="Mono_FeFe_hydrog"/>
</dbReference>
<dbReference type="SUPFAM" id="SSF53920">
    <property type="entry name" value="Fe-only hydrogenase"/>
    <property type="match status" value="1"/>
</dbReference>
<organism evidence="8 9">
    <name type="scientific">Porphyromonas asaccharolytica (strain ATCC 25260 / DSM 20707 / BCRC 10618 / CCUG 7834 / JCM 6326 / LMG 13178 / VPI 4198 / B440)</name>
    <name type="common">Bacteroides asaccharolyticus</name>
    <dbReference type="NCBI Taxonomy" id="879243"/>
    <lineage>
        <taxon>Bacteria</taxon>
        <taxon>Pseudomonadati</taxon>
        <taxon>Bacteroidota</taxon>
        <taxon>Bacteroidia</taxon>
        <taxon>Bacteroidales</taxon>
        <taxon>Porphyromonadaceae</taxon>
        <taxon>Porphyromonas</taxon>
    </lineage>
</organism>
<dbReference type="Pfam" id="PF02906">
    <property type="entry name" value="Fe_hyd_lg_C"/>
    <property type="match status" value="1"/>
</dbReference>
<evidence type="ECO:0000313" key="9">
    <source>
        <dbReference type="Proteomes" id="UP000006545"/>
    </source>
</evidence>
<keyword evidence="9" id="KW-1185">Reference proteome</keyword>
<dbReference type="GO" id="GO:0046872">
    <property type="term" value="F:metal ion binding"/>
    <property type="evidence" value="ECO:0007669"/>
    <property type="project" value="UniProtKB-KW"/>
</dbReference>
<name>F4KJV3_PORAD</name>
<keyword evidence="3" id="KW-0479">Metal-binding</keyword>
<keyword evidence="8" id="KW-0560">Oxidoreductase</keyword>
<evidence type="ECO:0000256" key="3">
    <source>
        <dbReference type="ARBA" id="ARBA00022723"/>
    </source>
</evidence>
<dbReference type="SUPFAM" id="SSF54862">
    <property type="entry name" value="4Fe-4S ferredoxins"/>
    <property type="match status" value="1"/>
</dbReference>
<dbReference type="STRING" id="879243.Poras_0731"/>
<accession>F4KJV3</accession>
<dbReference type="GO" id="GO:0051539">
    <property type="term" value="F:4 iron, 4 sulfur cluster binding"/>
    <property type="evidence" value="ECO:0007669"/>
    <property type="project" value="UniProtKB-KW"/>
</dbReference>
<evidence type="ECO:0000259" key="7">
    <source>
        <dbReference type="PROSITE" id="PS51379"/>
    </source>
</evidence>
<dbReference type="NCBIfam" id="TIGR04105">
    <property type="entry name" value="FeFe_hydrog_B1"/>
    <property type="match status" value="1"/>
</dbReference>
<feature type="domain" description="4Fe-4S ferredoxin-type" evidence="7">
    <location>
        <begin position="190"/>
        <end position="220"/>
    </location>
</feature>
<dbReference type="InterPro" id="IPR017900">
    <property type="entry name" value="4Fe4S_Fe_S_CS"/>
</dbReference>
<dbReference type="PANTHER" id="PTHR42859">
    <property type="entry name" value="OXIDOREDUCTASE"/>
    <property type="match status" value="1"/>
</dbReference>
<keyword evidence="5" id="KW-0408">Iron</keyword>
<keyword evidence="4" id="KW-0249">Electron transport</keyword>
<dbReference type="CDD" id="cd10549">
    <property type="entry name" value="MtMvhB_like"/>
    <property type="match status" value="1"/>
</dbReference>
<keyword evidence="2" id="KW-0004">4Fe-4S</keyword>
<dbReference type="InterPro" id="IPR009016">
    <property type="entry name" value="Fe_hydrogenase"/>
</dbReference>
<dbReference type="RefSeq" id="WP_013760215.1">
    <property type="nucleotide sequence ID" value="NC_015501.1"/>
</dbReference>
<sequence length="499" mass="55502">MTYINNVMIVRHKLLSTMVARWRQDQLIKTIDRIPLELSPRKQRNVLGRCCPHKERAVWKYKMFPLLGFDMRDEQDELTPLSEYAHTALHRPQPTKENVLCVIDEACTSCVQINYEVSNLCRGCVSRACSSNCPKSCISFKKNGQAQIDHEICISCGQCHKNCPYHAIVYIPVPCEESCPVGAISKDEDGIEHIDESKCIYCGSCLNACPFGAIFEISQVFDVLGAIERGEQVVAIVAPAILGQFKASREQVYGAIKKIGFYDVIEVAQGAMDTVSHEGKELVEKIEAGQAFMTTSCCPSFYELVDKHAPGLKPFVSSSHSPMVYTAERARKLYPDSKIVFFGPCVAKRKEIKRPNVDVDMVVTFEELGSILEGLDIDINTVEGYKPTVESVREAHAFARNGGVKDAVISYLSNTEEYKDFVGRLTAEEIAGLDKKAVAKLKAYGKRGKADTQFVEVMACLGGCVTGPSAFNDVLAGRRQLLKEVEKIDLTYANYKEKE</sequence>
<dbReference type="Gene3D" id="3.30.70.20">
    <property type="match status" value="2"/>
</dbReference>
<dbReference type="PANTHER" id="PTHR42859:SF10">
    <property type="entry name" value="DIMETHYLSULFOXIDE REDUCTASE CHAIN B"/>
    <property type="match status" value="1"/>
</dbReference>
<dbReference type="Proteomes" id="UP000006545">
    <property type="component" value="Chromosome"/>
</dbReference>
<dbReference type="eggNOG" id="COG4624">
    <property type="taxonomic scope" value="Bacteria"/>
</dbReference>
<keyword evidence="6" id="KW-0411">Iron-sulfur</keyword>
<evidence type="ECO:0000256" key="4">
    <source>
        <dbReference type="ARBA" id="ARBA00022982"/>
    </source>
</evidence>
<gene>
    <name evidence="8" type="ordered locus">Poras_0731</name>
</gene>
<evidence type="ECO:0000256" key="5">
    <source>
        <dbReference type="ARBA" id="ARBA00023004"/>
    </source>
</evidence>
<proteinExistence type="predicted"/>
<dbReference type="AlphaFoldDB" id="F4KJV3"/>
<protein>
    <submittedName>
        <fullName evidence="8">Ferredoxin hydrogenase</fullName>
        <ecNumber evidence="8">1.12.7.2</ecNumber>
    </submittedName>
</protein>
<dbReference type="EC" id="1.12.7.2" evidence="8"/>
<dbReference type="PROSITE" id="PS00198">
    <property type="entry name" value="4FE4S_FER_1"/>
    <property type="match status" value="1"/>
</dbReference>
<dbReference type="Pfam" id="PF00037">
    <property type="entry name" value="Fer4"/>
    <property type="match status" value="2"/>
</dbReference>
<dbReference type="InterPro" id="IPR004108">
    <property type="entry name" value="Fe_hydrogenase_lsu_C"/>
</dbReference>
<evidence type="ECO:0000256" key="6">
    <source>
        <dbReference type="ARBA" id="ARBA00023014"/>
    </source>
</evidence>
<reference evidence="9" key="1">
    <citation type="submission" date="2011-04" db="EMBL/GenBank/DDBJ databases">
        <title>The complete genome of Porphyromonas asaccharolytica DSM 20707.</title>
        <authorList>
            <person name="Lucas S."/>
            <person name="Han J."/>
            <person name="Lapidus A."/>
            <person name="Bruce D."/>
            <person name="Goodwin L."/>
            <person name="Pitluck S."/>
            <person name="Peters L."/>
            <person name="Kyrpides N."/>
            <person name="Mavromatis K."/>
            <person name="Ivanova N."/>
            <person name="Ovchinnikova G."/>
            <person name="Pagani I."/>
            <person name="Lu M."/>
            <person name="Detter J.C."/>
            <person name="Tapia R."/>
            <person name="Han C."/>
            <person name="Land M."/>
            <person name="Hauser L."/>
            <person name="Markowitz V."/>
            <person name="Cheng J.-F."/>
            <person name="Hugenholtz P."/>
            <person name="Woyke T."/>
            <person name="Wu D."/>
            <person name="Gronow S."/>
            <person name="Wellnitz S."/>
            <person name="Brambilla E."/>
            <person name="Klenk H.-P."/>
            <person name="Eisen J.A."/>
        </authorList>
    </citation>
    <scope>NUCLEOTIDE SEQUENCE [LARGE SCALE GENOMIC DNA]</scope>
    <source>
        <strain evidence="9">ATCC 25260 / DSM 20707 / VPI 4198</strain>
    </source>
</reference>
<feature type="domain" description="4Fe-4S ferredoxin-type" evidence="7">
    <location>
        <begin position="144"/>
        <end position="173"/>
    </location>
</feature>
<dbReference type="InterPro" id="IPR050294">
    <property type="entry name" value="RnfB_subfamily"/>
</dbReference>
<dbReference type="InterPro" id="IPR017896">
    <property type="entry name" value="4Fe4S_Fe-S-bd"/>
</dbReference>
<dbReference type="Gene3D" id="3.40.950.10">
    <property type="entry name" value="Fe-only Hydrogenase (Larger Subunit), Chain L, domain 3"/>
    <property type="match status" value="1"/>
</dbReference>
<evidence type="ECO:0000313" key="8">
    <source>
        <dbReference type="EMBL" id="AEE12678.1"/>
    </source>
</evidence>
<dbReference type="eggNOG" id="COG1142">
    <property type="taxonomic scope" value="Bacteria"/>
</dbReference>
<dbReference type="HOGENOM" id="CLU_039046_0_1_10"/>
<keyword evidence="1" id="KW-0813">Transport</keyword>
<dbReference type="KEGG" id="pah:Poras_0731"/>
<evidence type="ECO:0000256" key="2">
    <source>
        <dbReference type="ARBA" id="ARBA00022485"/>
    </source>
</evidence>